<evidence type="ECO:0000313" key="9">
    <source>
        <dbReference type="EMBL" id="SEU11912.1"/>
    </source>
</evidence>
<evidence type="ECO:0000259" key="7">
    <source>
        <dbReference type="PROSITE" id="PS51779"/>
    </source>
</evidence>
<evidence type="ECO:0000313" key="11">
    <source>
        <dbReference type="Proteomes" id="UP000321514"/>
    </source>
</evidence>
<dbReference type="EMBL" id="FOIB01000005">
    <property type="protein sequence ID" value="SEU11912.1"/>
    <property type="molecule type" value="Genomic_DNA"/>
</dbReference>
<dbReference type="EMBL" id="BJXR01000048">
    <property type="protein sequence ID" value="GEN11563.1"/>
    <property type="molecule type" value="Genomic_DNA"/>
</dbReference>
<feature type="region of interest" description="Disordered" evidence="5">
    <location>
        <begin position="28"/>
        <end position="59"/>
    </location>
</feature>
<dbReference type="InterPro" id="IPR010827">
    <property type="entry name" value="BamA/TamA_POTRA"/>
</dbReference>
<feature type="signal peptide" evidence="6">
    <location>
        <begin position="1"/>
        <end position="31"/>
    </location>
</feature>
<dbReference type="RefSeq" id="WP_083560115.1">
    <property type="nucleotide sequence ID" value="NZ_BJXR01000048.1"/>
</dbReference>
<feature type="domain" description="POTRA" evidence="7">
    <location>
        <begin position="62"/>
        <end position="133"/>
    </location>
</feature>
<dbReference type="Pfam" id="PF07244">
    <property type="entry name" value="POTRA"/>
    <property type="match status" value="1"/>
</dbReference>
<keyword evidence="2" id="KW-1134">Transmembrane beta strand</keyword>
<proteinExistence type="predicted"/>
<evidence type="ECO:0000256" key="4">
    <source>
        <dbReference type="ARBA" id="ARBA00023136"/>
    </source>
</evidence>
<dbReference type="InterPro" id="IPR039910">
    <property type="entry name" value="D15-like"/>
</dbReference>
<organism evidence="8 11">
    <name type="scientific">Myxococcus fulvus</name>
    <dbReference type="NCBI Taxonomy" id="33"/>
    <lineage>
        <taxon>Bacteria</taxon>
        <taxon>Pseudomonadati</taxon>
        <taxon>Myxococcota</taxon>
        <taxon>Myxococcia</taxon>
        <taxon>Myxococcales</taxon>
        <taxon>Cystobacterineae</taxon>
        <taxon>Myxococcaceae</taxon>
        <taxon>Myxococcus</taxon>
    </lineage>
</organism>
<comment type="subcellular location">
    <subcellularLocation>
        <location evidence="1">Membrane</location>
    </subcellularLocation>
</comment>
<keyword evidence="6" id="KW-0732">Signal</keyword>
<dbReference type="Gene3D" id="3.10.20.310">
    <property type="entry name" value="membrane protein fhac"/>
    <property type="match status" value="1"/>
</dbReference>
<sequence length="446" mass="49177">MKPFSSCVCTYPPAWLVLALNTALMPSDARAQEPPPDAPTPELSRAVSAPEAPPEPEPELTGRIERIDIEGNERTKEVVILRALRTQPGEMLTSGATEELKRRLLNLKLFEHVEVRTRQEGDGVALRIKVEERWTLLPIPMFTSSNGQWQAGLFLLESNVFGLHKLFVLGAMAGNRGGNVFSLYKDPSIRGSRWTGTLFGQYAKLDRERRVRDIVVDEYTDRRLDVSGVLGHQLTPELNVGAGLFGIFNRPLRANEDEPAPERSHAQGISAVAEYLGQDFHFFFNEGLFARLNLRQGFDLGSGSRDYRQATLTAAYTHALFGNHALTLSGTLDYVEGDSTLDAVLLGQRTGTRGFTLATLWAEQAAIATLEYQVPLWSPSLATFTAHAFVDAGHVEWRNTVTRYVAPGAGLRMYLRSVAVPALGLDVTRAPQTRELVVSFAAGLSM</sequence>
<dbReference type="InterPro" id="IPR000184">
    <property type="entry name" value="Bac_surfAg_D15"/>
</dbReference>
<evidence type="ECO:0000313" key="10">
    <source>
        <dbReference type="Proteomes" id="UP000183760"/>
    </source>
</evidence>
<reference evidence="9 10" key="1">
    <citation type="submission" date="2016-10" db="EMBL/GenBank/DDBJ databases">
        <authorList>
            <person name="Varghese N."/>
            <person name="Submissions S."/>
        </authorList>
    </citation>
    <scope>NUCLEOTIDE SEQUENCE [LARGE SCALE GENOMIC DNA]</scope>
    <source>
        <strain evidence="9 10">DSM 16525</strain>
    </source>
</reference>
<dbReference type="Proteomes" id="UP000183760">
    <property type="component" value="Unassembled WGS sequence"/>
</dbReference>
<dbReference type="OrthoDB" id="366754at2"/>
<dbReference type="STRING" id="1334629.MFUL124B02_25555"/>
<evidence type="ECO:0000256" key="5">
    <source>
        <dbReference type="SAM" id="MobiDB-lite"/>
    </source>
</evidence>
<reference evidence="8 11" key="2">
    <citation type="submission" date="2019-07" db="EMBL/GenBank/DDBJ databases">
        <title>Whole genome shotgun sequence of Myxococcus fulvus NBRC 100333.</title>
        <authorList>
            <person name="Hosoyama A."/>
            <person name="Uohara A."/>
            <person name="Ohji S."/>
            <person name="Ichikawa N."/>
        </authorList>
    </citation>
    <scope>NUCLEOTIDE SEQUENCE [LARGE SCALE GENOMIC DNA]</scope>
    <source>
        <strain evidence="8 11">NBRC 100333</strain>
    </source>
</reference>
<protein>
    <submittedName>
        <fullName evidence="9">Surface antigen</fullName>
    </submittedName>
</protein>
<dbReference type="PANTHER" id="PTHR12815">
    <property type="entry name" value="SORTING AND ASSEMBLY MACHINERY SAMM50 PROTEIN FAMILY MEMBER"/>
    <property type="match status" value="1"/>
</dbReference>
<evidence type="ECO:0000313" key="8">
    <source>
        <dbReference type="EMBL" id="GEN11563.1"/>
    </source>
</evidence>
<dbReference type="AlphaFoldDB" id="A0A511TD62"/>
<comment type="caution">
    <text evidence="8">The sequence shown here is derived from an EMBL/GenBank/DDBJ whole genome shotgun (WGS) entry which is preliminary data.</text>
</comment>
<evidence type="ECO:0000256" key="2">
    <source>
        <dbReference type="ARBA" id="ARBA00022452"/>
    </source>
</evidence>
<evidence type="ECO:0000256" key="6">
    <source>
        <dbReference type="SAM" id="SignalP"/>
    </source>
</evidence>
<feature type="chain" id="PRO_5022664492" evidence="6">
    <location>
        <begin position="32"/>
        <end position="446"/>
    </location>
</feature>
<gene>
    <name evidence="8" type="ORF">MFU01_66000</name>
    <name evidence="9" type="ORF">SAMN05443572_10574</name>
</gene>
<accession>A0A511TD62</accession>
<keyword evidence="10" id="KW-1185">Reference proteome</keyword>
<dbReference type="GO" id="GO:0019867">
    <property type="term" value="C:outer membrane"/>
    <property type="evidence" value="ECO:0007669"/>
    <property type="project" value="InterPro"/>
</dbReference>
<dbReference type="InterPro" id="IPR034746">
    <property type="entry name" value="POTRA"/>
</dbReference>
<name>A0A511TD62_MYXFU</name>
<keyword evidence="3" id="KW-0812">Transmembrane</keyword>
<dbReference type="PROSITE" id="PS51779">
    <property type="entry name" value="POTRA"/>
    <property type="match status" value="1"/>
</dbReference>
<dbReference type="PANTHER" id="PTHR12815:SF18">
    <property type="entry name" value="SORTING AND ASSEMBLY MACHINERY COMPONENT 50 HOMOLOG"/>
    <property type="match status" value="1"/>
</dbReference>
<dbReference type="Gene3D" id="2.40.160.50">
    <property type="entry name" value="membrane protein fhac: a member of the omp85/tpsb transporter family"/>
    <property type="match status" value="1"/>
</dbReference>
<dbReference type="Pfam" id="PF01103">
    <property type="entry name" value="Omp85"/>
    <property type="match status" value="1"/>
</dbReference>
<evidence type="ECO:0000256" key="1">
    <source>
        <dbReference type="ARBA" id="ARBA00004370"/>
    </source>
</evidence>
<keyword evidence="4" id="KW-0472">Membrane</keyword>
<evidence type="ECO:0000256" key="3">
    <source>
        <dbReference type="ARBA" id="ARBA00022692"/>
    </source>
</evidence>
<dbReference type="Proteomes" id="UP000321514">
    <property type="component" value="Unassembled WGS sequence"/>
</dbReference>